<dbReference type="InterPro" id="IPR036291">
    <property type="entry name" value="NAD(P)-bd_dom_sf"/>
</dbReference>
<evidence type="ECO:0000256" key="24">
    <source>
        <dbReference type="ARBA" id="ARBA00044938"/>
    </source>
</evidence>
<comment type="pathway">
    <text evidence="4">Amino-acid biosynthesis; L-threonine biosynthesis; L-threonine from L-aspartate: step 3/5.</text>
</comment>
<evidence type="ECO:0000256" key="26">
    <source>
        <dbReference type="ARBA" id="ARBA00048841"/>
    </source>
</evidence>
<evidence type="ECO:0000256" key="10">
    <source>
        <dbReference type="ARBA" id="ARBA00022605"/>
    </source>
</evidence>
<name>A0A1L9B040_9BACT</name>
<evidence type="ECO:0000256" key="11">
    <source>
        <dbReference type="ARBA" id="ARBA00022679"/>
    </source>
</evidence>
<comment type="pathway">
    <text evidence="2">Amino-acid biosynthesis; L-lysine biosynthesis via DAP pathway; (S)-tetrahydrodipicolinate from L-aspartate: step 1/4.</text>
</comment>
<feature type="domain" description="Aspartokinase ACT" evidence="31">
    <location>
        <begin position="404"/>
        <end position="463"/>
    </location>
</feature>
<dbReference type="GO" id="GO:0046872">
    <property type="term" value="F:metal ion binding"/>
    <property type="evidence" value="ECO:0007669"/>
    <property type="project" value="UniProtKB-KW"/>
</dbReference>
<evidence type="ECO:0000259" key="31">
    <source>
        <dbReference type="Pfam" id="PF22468"/>
    </source>
</evidence>
<gene>
    <name evidence="32" type="ORF">BON30_36740</name>
</gene>
<dbReference type="InterPro" id="IPR036393">
    <property type="entry name" value="AceGlu_kinase-like_sf"/>
</dbReference>
<organism evidence="32 33">
    <name type="scientific">Cystobacter ferrugineus</name>
    <dbReference type="NCBI Taxonomy" id="83449"/>
    <lineage>
        <taxon>Bacteria</taxon>
        <taxon>Pseudomonadati</taxon>
        <taxon>Myxococcota</taxon>
        <taxon>Myxococcia</taxon>
        <taxon>Myxococcales</taxon>
        <taxon>Cystobacterineae</taxon>
        <taxon>Archangiaceae</taxon>
        <taxon>Cystobacter</taxon>
    </lineage>
</organism>
<keyword evidence="12" id="KW-0791">Threonine biosynthesis</keyword>
<evidence type="ECO:0000256" key="7">
    <source>
        <dbReference type="ARBA" id="ARBA00007952"/>
    </source>
</evidence>
<dbReference type="InterPro" id="IPR018042">
    <property type="entry name" value="Aspartate_kinase_CS"/>
</dbReference>
<dbReference type="PROSITE" id="PS01042">
    <property type="entry name" value="HOMOSER_DHGENASE"/>
    <property type="match status" value="1"/>
</dbReference>
<keyword evidence="15 32" id="KW-0418">Kinase</keyword>
<evidence type="ECO:0000256" key="23">
    <source>
        <dbReference type="ARBA" id="ARBA00023268"/>
    </source>
</evidence>
<keyword evidence="13" id="KW-0479">Metal-binding</keyword>
<evidence type="ECO:0000256" key="8">
    <source>
        <dbReference type="ARBA" id="ARBA00010046"/>
    </source>
</evidence>
<keyword evidence="18" id="KW-0560">Oxidoreductase</keyword>
<dbReference type="STRING" id="83449.BON30_36740"/>
<evidence type="ECO:0000256" key="22">
    <source>
        <dbReference type="ARBA" id="ARBA00023167"/>
    </source>
</evidence>
<dbReference type="Pfam" id="PF22468">
    <property type="entry name" value="ACT_9"/>
    <property type="match status" value="1"/>
</dbReference>
<evidence type="ECO:0000256" key="14">
    <source>
        <dbReference type="ARBA" id="ARBA00022741"/>
    </source>
</evidence>
<dbReference type="PROSITE" id="PS00324">
    <property type="entry name" value="ASPARTOKINASE"/>
    <property type="match status" value="1"/>
</dbReference>
<dbReference type="Proteomes" id="UP000182229">
    <property type="component" value="Unassembled WGS sequence"/>
</dbReference>
<keyword evidence="11" id="KW-0808">Transferase</keyword>
<dbReference type="GO" id="GO:0050661">
    <property type="term" value="F:NADP binding"/>
    <property type="evidence" value="ECO:0007669"/>
    <property type="project" value="InterPro"/>
</dbReference>
<evidence type="ECO:0000256" key="17">
    <source>
        <dbReference type="ARBA" id="ARBA00022857"/>
    </source>
</evidence>
<dbReference type="InterPro" id="IPR011147">
    <property type="entry name" value="Bifunc_Aspkin/hSer_DH"/>
</dbReference>
<dbReference type="RefSeq" id="WP_071903195.1">
    <property type="nucleotide sequence ID" value="NZ_MPIN01000013.1"/>
</dbReference>
<dbReference type="UniPathway" id="UPA00050">
    <property type="reaction ID" value="UER00063"/>
</dbReference>
<dbReference type="EMBL" id="MPIN01000013">
    <property type="protein sequence ID" value="OJH35620.1"/>
    <property type="molecule type" value="Genomic_DNA"/>
</dbReference>
<keyword evidence="21" id="KW-0457">Lysine biosynthesis</keyword>
<dbReference type="GO" id="GO:0009086">
    <property type="term" value="P:methionine biosynthetic process"/>
    <property type="evidence" value="ECO:0007669"/>
    <property type="project" value="UniProtKB-KW"/>
</dbReference>
<sequence length="833" mass="88034">MSSASFQVMKFGGSSVGSPRRLRQVIELIGRHAKQGPLAVVVSAMGDTTDWLIEAAGLATRGELEGALTVVARIAHLAKTNAAALDPERSTALAARVDTLLAPLRQLLQGISLTRECSAPSRDRVLSFGELVSATLLAELLTASGTEATFRDARELLVTDDRFGAARVDVARSRERLQAAVAGWGSSVPVLPGFIAATPDGRTTTLGRNGSDYTAALVAQGIDATEVTVWTDVLGLHTADPDLVSDAYPVAHLTHGEGLELAAVGVRMLHPRTMIPLIESGISLRIRNTMHPDHPGTLIDAIGSRDGQRPTCIATREELALLGIEVRKLSDQFQLGERVLAALREASVTVWLSTQSANGQSIAVVVPRPDLLRARGALENELAQELARHEVEPLALREPVTLLTLVAEAMGQGANVAGRFFGALGAVGVNVRASAQGASSRSISCVVDAADTAIAVRTTHAAFNLAHQQVSLFLLGRGTVGGQLLAQVRAQQALLRDKHGISLRVVGLADSRRALFDAAGLPLEGLEERLARVEPVSPETRTLVPLLDELRRLPVPILVDCTAASGIEALYTEAFRRGIHVVGANKKPLALPWDDREALLAEARRHHVAYHYETTVASSLPVIDTLANLVRTGDTVRLITASLSGSVGFICNELMAGVPLSVAVRTAKERGFTEPDPREDLSGTDVARKALILARELGLPLSLSDVALEPFVPEDPRPGASVDAFLHGLKALDAAFADRVTRCRSAGTVLRYLARIDPSKVGTGSPVIRVGPAPVEAGQPGSDLRGSESFVSFTTTRHSDFPLVVRGAGAGGAVTASGVLADILRISQALRGR</sequence>
<dbReference type="InterPro" id="IPR045865">
    <property type="entry name" value="ACT-like_dom_sf"/>
</dbReference>
<accession>A0A1L9B040</accession>
<dbReference type="AlphaFoldDB" id="A0A1L9B040"/>
<comment type="cofactor">
    <cofactor evidence="1">
        <name>a metal cation</name>
        <dbReference type="ChEBI" id="CHEBI:25213"/>
    </cofactor>
</comment>
<evidence type="ECO:0000256" key="27">
    <source>
        <dbReference type="ARBA" id="ARBA00049031"/>
    </source>
</evidence>
<comment type="pathway">
    <text evidence="3">Amino-acid biosynthesis; L-methionine biosynthesis via de novo pathway; L-homoserine from L-aspartate: step 1/3.</text>
</comment>
<dbReference type="InterPro" id="IPR049638">
    <property type="entry name" value="AK-HD"/>
</dbReference>
<comment type="similarity">
    <text evidence="7">In the C-terminal section; belongs to the homoserine dehydrogenase family.</text>
</comment>
<dbReference type="InterPro" id="IPR054352">
    <property type="entry name" value="ACT_Aspartokinase"/>
</dbReference>
<dbReference type="FunFam" id="3.30.360.10:FF:000006">
    <property type="entry name" value="Bifunctional aspartokinase/homoserine dehydrogenase"/>
    <property type="match status" value="1"/>
</dbReference>
<dbReference type="Gene3D" id="3.30.2130.10">
    <property type="entry name" value="VC0802-like"/>
    <property type="match status" value="1"/>
</dbReference>
<dbReference type="UniPathway" id="UPA00051">
    <property type="reaction ID" value="UER00462"/>
</dbReference>
<dbReference type="SUPFAM" id="SSF55021">
    <property type="entry name" value="ACT-like"/>
    <property type="match status" value="2"/>
</dbReference>
<dbReference type="Gene3D" id="3.40.1160.10">
    <property type="entry name" value="Acetylglutamate kinase-like"/>
    <property type="match status" value="1"/>
</dbReference>
<dbReference type="GO" id="GO:0005524">
    <property type="term" value="F:ATP binding"/>
    <property type="evidence" value="ECO:0007669"/>
    <property type="project" value="UniProtKB-KW"/>
</dbReference>
<dbReference type="NCBIfam" id="NF006959">
    <property type="entry name" value="PRK09436.1"/>
    <property type="match status" value="1"/>
</dbReference>
<dbReference type="SUPFAM" id="SSF55347">
    <property type="entry name" value="Glyceraldehyde-3-phosphate dehydrogenase-like, C-terminal domain"/>
    <property type="match status" value="1"/>
</dbReference>
<dbReference type="GO" id="GO:0009090">
    <property type="term" value="P:homoserine biosynthetic process"/>
    <property type="evidence" value="ECO:0007669"/>
    <property type="project" value="UniProtKB-ARBA"/>
</dbReference>
<dbReference type="NCBIfam" id="TIGR00657">
    <property type="entry name" value="asp_kinases"/>
    <property type="match status" value="1"/>
</dbReference>
<evidence type="ECO:0000256" key="2">
    <source>
        <dbReference type="ARBA" id="ARBA00004766"/>
    </source>
</evidence>
<proteinExistence type="inferred from homology"/>
<comment type="catalytic activity">
    <reaction evidence="26">
        <text>L-homoserine + NADP(+) = L-aspartate 4-semialdehyde + NADPH + H(+)</text>
        <dbReference type="Rhea" id="RHEA:15761"/>
        <dbReference type="ChEBI" id="CHEBI:15378"/>
        <dbReference type="ChEBI" id="CHEBI:57476"/>
        <dbReference type="ChEBI" id="CHEBI:57783"/>
        <dbReference type="ChEBI" id="CHEBI:58349"/>
        <dbReference type="ChEBI" id="CHEBI:537519"/>
        <dbReference type="EC" id="1.1.1.3"/>
    </reaction>
    <physiologicalReaction direction="right-to-left" evidence="26">
        <dbReference type="Rhea" id="RHEA:15763"/>
    </physiologicalReaction>
</comment>
<dbReference type="Pfam" id="PF00696">
    <property type="entry name" value="AA_kinase"/>
    <property type="match status" value="1"/>
</dbReference>
<evidence type="ECO:0000256" key="15">
    <source>
        <dbReference type="ARBA" id="ARBA00022777"/>
    </source>
</evidence>
<keyword evidence="14" id="KW-0547">Nucleotide-binding</keyword>
<keyword evidence="22" id="KW-0486">Methionine biosynthesis</keyword>
<dbReference type="PANTHER" id="PTHR43070">
    <property type="match status" value="1"/>
</dbReference>
<keyword evidence="19" id="KW-0520">NAD</keyword>
<dbReference type="GO" id="GO:0004412">
    <property type="term" value="F:homoserine dehydrogenase activity"/>
    <property type="evidence" value="ECO:0007669"/>
    <property type="project" value="UniProtKB-EC"/>
</dbReference>
<evidence type="ECO:0000256" key="12">
    <source>
        <dbReference type="ARBA" id="ARBA00022697"/>
    </source>
</evidence>
<dbReference type="Pfam" id="PF03447">
    <property type="entry name" value="NAD_binding_3"/>
    <property type="match status" value="1"/>
</dbReference>
<evidence type="ECO:0000256" key="13">
    <source>
        <dbReference type="ARBA" id="ARBA00022723"/>
    </source>
</evidence>
<evidence type="ECO:0000256" key="1">
    <source>
        <dbReference type="ARBA" id="ARBA00001920"/>
    </source>
</evidence>
<reference evidence="32 33" key="2">
    <citation type="submission" date="2016-12" db="EMBL/GenBank/DDBJ databases">
        <title>Draft Genome Sequence of Cystobacter ferrugineus Strain Cbfe23.</title>
        <authorList>
            <person name="Akbar S."/>
            <person name="Dowd S.E."/>
            <person name="Stevens D.C."/>
        </authorList>
    </citation>
    <scope>NUCLEOTIDE SEQUENCE [LARGE SCALE GENOMIC DNA]</scope>
    <source>
        <strain evidence="32 33">Cbfe23</strain>
    </source>
</reference>
<comment type="similarity">
    <text evidence="8">In the N-terminal section; belongs to the aspartokinase family.</text>
</comment>
<evidence type="ECO:0000256" key="21">
    <source>
        <dbReference type="ARBA" id="ARBA00023154"/>
    </source>
</evidence>
<dbReference type="UniPathway" id="UPA00034">
    <property type="reaction ID" value="UER00015"/>
</dbReference>
<dbReference type="GO" id="GO:0009089">
    <property type="term" value="P:lysine biosynthetic process via diaminopimelate"/>
    <property type="evidence" value="ECO:0007669"/>
    <property type="project" value="UniProtKB-UniPathway"/>
</dbReference>
<comment type="pathway">
    <text evidence="5">Amino-acid biosynthesis; L-methionine biosynthesis via de novo pathway; L-homoserine from L-aspartate: step 3/3.</text>
</comment>
<dbReference type="InterPro" id="IPR001341">
    <property type="entry name" value="Asp_kinase"/>
</dbReference>
<dbReference type="InterPro" id="IPR005106">
    <property type="entry name" value="Asp/hSer_DH_NAD-bd"/>
</dbReference>
<feature type="domain" description="Aspartate/glutamate/uridylate kinase" evidence="28">
    <location>
        <begin position="7"/>
        <end position="288"/>
    </location>
</feature>
<dbReference type="SUPFAM" id="SSF51735">
    <property type="entry name" value="NAD(P)-binding Rossmann-fold domains"/>
    <property type="match status" value="1"/>
</dbReference>
<keyword evidence="16" id="KW-0067">ATP-binding</keyword>
<evidence type="ECO:0000256" key="5">
    <source>
        <dbReference type="ARBA" id="ARBA00005062"/>
    </source>
</evidence>
<dbReference type="CDD" id="cd04243">
    <property type="entry name" value="AAK_AK-HSDH-like"/>
    <property type="match status" value="1"/>
</dbReference>
<protein>
    <submittedName>
        <fullName evidence="32">Aspartate kinase</fullName>
    </submittedName>
</protein>
<dbReference type="GO" id="GO:0009088">
    <property type="term" value="P:threonine biosynthetic process"/>
    <property type="evidence" value="ECO:0007669"/>
    <property type="project" value="UniProtKB-UniPathway"/>
</dbReference>
<evidence type="ECO:0000256" key="3">
    <source>
        <dbReference type="ARBA" id="ARBA00004986"/>
    </source>
</evidence>
<dbReference type="InterPro" id="IPR001048">
    <property type="entry name" value="Asp/Glu/Uridylate_kinase"/>
</dbReference>
<dbReference type="GO" id="GO:0004072">
    <property type="term" value="F:aspartate kinase activity"/>
    <property type="evidence" value="ECO:0007669"/>
    <property type="project" value="UniProtKB-EC"/>
</dbReference>
<dbReference type="PIRSF" id="PIRSF000727">
    <property type="entry name" value="ThrA"/>
    <property type="match status" value="1"/>
</dbReference>
<comment type="subunit">
    <text evidence="9">Homotetramer.</text>
</comment>
<comment type="function">
    <text evidence="24">Bifunctional aspartate kinase and homoserine dehydrogenase that catalyzes the first and the third steps toward the synthesis of lysine, methionine and threonine from aspartate.</text>
</comment>
<keyword evidence="33" id="KW-1185">Reference proteome</keyword>
<evidence type="ECO:0000256" key="16">
    <source>
        <dbReference type="ARBA" id="ARBA00022840"/>
    </source>
</evidence>
<dbReference type="InterPro" id="IPR019811">
    <property type="entry name" value="HDH_CS"/>
</dbReference>
<evidence type="ECO:0000256" key="6">
    <source>
        <dbReference type="ARBA" id="ARBA00005139"/>
    </source>
</evidence>
<dbReference type="InterPro" id="IPR001342">
    <property type="entry name" value="HDH_cat"/>
</dbReference>
<evidence type="ECO:0000256" key="25">
    <source>
        <dbReference type="ARBA" id="ARBA00048561"/>
    </source>
</evidence>
<keyword evidence="17" id="KW-0521">NADP</keyword>
<dbReference type="SUPFAM" id="SSF53633">
    <property type="entry name" value="Carbamate kinase-like"/>
    <property type="match status" value="1"/>
</dbReference>
<evidence type="ECO:0000259" key="29">
    <source>
        <dbReference type="Pfam" id="PF00742"/>
    </source>
</evidence>
<evidence type="ECO:0000256" key="9">
    <source>
        <dbReference type="ARBA" id="ARBA00011881"/>
    </source>
</evidence>
<evidence type="ECO:0000259" key="28">
    <source>
        <dbReference type="Pfam" id="PF00696"/>
    </source>
</evidence>
<dbReference type="Gene3D" id="3.40.50.720">
    <property type="entry name" value="NAD(P)-binding Rossmann-like Domain"/>
    <property type="match status" value="1"/>
</dbReference>
<dbReference type="OrthoDB" id="9799110at2"/>
<comment type="catalytic activity">
    <reaction evidence="25">
        <text>L-aspartate + ATP = 4-phospho-L-aspartate + ADP</text>
        <dbReference type="Rhea" id="RHEA:23776"/>
        <dbReference type="ChEBI" id="CHEBI:29991"/>
        <dbReference type="ChEBI" id="CHEBI:30616"/>
        <dbReference type="ChEBI" id="CHEBI:57535"/>
        <dbReference type="ChEBI" id="CHEBI:456216"/>
        <dbReference type="EC" id="2.7.2.4"/>
    </reaction>
    <physiologicalReaction direction="left-to-right" evidence="25">
        <dbReference type="Rhea" id="RHEA:23777"/>
    </physiologicalReaction>
</comment>
<evidence type="ECO:0000256" key="4">
    <source>
        <dbReference type="ARBA" id="ARBA00005056"/>
    </source>
</evidence>
<comment type="caution">
    <text evidence="32">The sequence shown here is derived from an EMBL/GenBank/DDBJ whole genome shotgun (WGS) entry which is preliminary data.</text>
</comment>
<feature type="domain" description="Aspartate/homoserine dehydrogenase NAD-binding" evidence="30">
    <location>
        <begin position="476"/>
        <end position="613"/>
    </location>
</feature>
<dbReference type="Gene3D" id="3.30.360.10">
    <property type="entry name" value="Dihydrodipicolinate Reductase, domain 2"/>
    <property type="match status" value="1"/>
</dbReference>
<keyword evidence="20" id="KW-0915">Sodium</keyword>
<evidence type="ECO:0000259" key="30">
    <source>
        <dbReference type="Pfam" id="PF03447"/>
    </source>
</evidence>
<evidence type="ECO:0000256" key="18">
    <source>
        <dbReference type="ARBA" id="ARBA00023002"/>
    </source>
</evidence>
<dbReference type="PANTHER" id="PTHR43070:SF3">
    <property type="entry name" value="HOMOSERINE DEHYDROGENASE"/>
    <property type="match status" value="1"/>
</dbReference>
<evidence type="ECO:0000313" key="33">
    <source>
        <dbReference type="Proteomes" id="UP000182229"/>
    </source>
</evidence>
<dbReference type="Pfam" id="PF00742">
    <property type="entry name" value="Homoserine_dh"/>
    <property type="match status" value="1"/>
</dbReference>
<comment type="pathway">
    <text evidence="6">Amino-acid biosynthesis; L-threonine biosynthesis; L-threonine from L-aspartate: step 1/5.</text>
</comment>
<evidence type="ECO:0000256" key="20">
    <source>
        <dbReference type="ARBA" id="ARBA00023053"/>
    </source>
</evidence>
<feature type="domain" description="Homoserine dehydrogenase catalytic" evidence="29">
    <location>
        <begin position="621"/>
        <end position="824"/>
    </location>
</feature>
<keyword evidence="23" id="KW-0511">Multifunctional enzyme</keyword>
<evidence type="ECO:0000313" key="32">
    <source>
        <dbReference type="EMBL" id="OJH35620.1"/>
    </source>
</evidence>
<reference evidence="33" key="1">
    <citation type="submission" date="2016-11" db="EMBL/GenBank/DDBJ databases">
        <authorList>
            <person name="Shukria A."/>
            <person name="Stevens D.C."/>
        </authorList>
    </citation>
    <scope>NUCLEOTIDE SEQUENCE [LARGE SCALE GENOMIC DNA]</scope>
    <source>
        <strain evidence="33">Cbfe23</strain>
    </source>
</reference>
<evidence type="ECO:0000256" key="19">
    <source>
        <dbReference type="ARBA" id="ARBA00023027"/>
    </source>
</evidence>
<keyword evidence="10" id="KW-0028">Amino-acid biosynthesis</keyword>
<comment type="catalytic activity">
    <reaction evidence="27">
        <text>L-homoserine + NAD(+) = L-aspartate 4-semialdehyde + NADH + H(+)</text>
        <dbReference type="Rhea" id="RHEA:15757"/>
        <dbReference type="ChEBI" id="CHEBI:15378"/>
        <dbReference type="ChEBI" id="CHEBI:57476"/>
        <dbReference type="ChEBI" id="CHEBI:57540"/>
        <dbReference type="ChEBI" id="CHEBI:57945"/>
        <dbReference type="ChEBI" id="CHEBI:537519"/>
        <dbReference type="EC" id="1.1.1.3"/>
    </reaction>
    <physiologicalReaction direction="right-to-left" evidence="27">
        <dbReference type="Rhea" id="RHEA:15759"/>
    </physiologicalReaction>
</comment>